<comment type="subcellular location">
    <subcellularLocation>
        <location evidence="1">Target cell</location>
        <location evidence="1">Target cell cytoplasm</location>
    </subcellularLocation>
</comment>
<dbReference type="InterPro" id="IPR025157">
    <property type="entry name" value="Hemagglutinin_rpt"/>
</dbReference>
<dbReference type="GO" id="GO:0090729">
    <property type="term" value="F:toxin activity"/>
    <property type="evidence" value="ECO:0007669"/>
    <property type="project" value="UniProtKB-KW"/>
</dbReference>
<keyword evidence="4" id="KW-0843">Virulence</keyword>
<dbReference type="AlphaFoldDB" id="A0A381E603"/>
<organism evidence="6 7">
    <name type="scientific">Cardiobacterium valvarum</name>
    <dbReference type="NCBI Taxonomy" id="194702"/>
    <lineage>
        <taxon>Bacteria</taxon>
        <taxon>Pseudomonadati</taxon>
        <taxon>Pseudomonadota</taxon>
        <taxon>Gammaproteobacteria</taxon>
        <taxon>Cardiobacteriales</taxon>
        <taxon>Cardiobacteriaceae</taxon>
        <taxon>Cardiobacterium</taxon>
    </lineage>
</organism>
<protein>
    <recommendedName>
        <fullName evidence="5">VENN motif-containing domain-containing protein</fullName>
    </recommendedName>
</protein>
<sequence length="842" mass="90928">MTSTAKPAQRTFSLWAIVMLLPVLLVCLSGCHSITAEGKKTFAADSVHKTIESSRHSGGGGGGVAIMWGPNGGGFGFTANANIGKGETNGNSTTYRLSHIGGLQGHTDIGDGKTLINGAQLLGKSLEGNTRDLVAISPQGTMDYDSNNFALSGFVLYGAGAALGIDYEKTRVWANEKTINKESGGRDAITSVNSNNARINAWKKDVQQNDAVANAQQATLGGQSGFFAGDDGFRIKNSGTATLEGATFVSTAKAEAEGKNHFSTDRLIRKDLENHSEYKGKSMALGLSAVFSGDKNNGTSQQIQWLGENFSPINVGESGMSSRFGYDRTNKNDRGTTYASINTANITINDAAGQQALTGESVADTIRNANRGMTLATAKEQSGAADAHFDAAKVENSVRTNAQVMKNFTGTVQEAKGELRERAEKNRREAIYQRDPEKRAAQLQRAEQQEQLAVAVDMLGGALTPTNSVAGGIANTLAPAITHKIGQEIKKRGLEGTPEHIALHTVMAGARTALNGGSTGEVLASAAITGTAEYSTPQLAKRLYGKNIDQLTAAEKSALGQTIGALATGAGAMTGGNSATAYNAGKTAQNAVENNWLTPEENARRKELQSFIDKTIEEMSSENFSYNRKLPSDEYLKAYKELRDLDELSEKRDHEFNQAYDNCRNNANCEQFYYLHVTLRDKLNKPGIEQFKRDRKNGKLEDNWKLEPNDRNAFHNFSDDGTTVPPKGLYPNAKYSHKNGQYEVIVNKNTGEIVTLPSNAGTFNYYPPGASKVSVASMHHMDYDVDPWMDFGSGRGDNTTYDSRRNNSGGLKYIFGEFGDPNYKAIDEFQRIDKEKTSNGQD</sequence>
<accession>A0A381E603</accession>
<dbReference type="Pfam" id="PF13332">
    <property type="entry name" value="Fil_haemagg_2"/>
    <property type="match status" value="1"/>
</dbReference>
<keyword evidence="7" id="KW-1185">Reference proteome</keyword>
<evidence type="ECO:0000256" key="1">
    <source>
        <dbReference type="ARBA" id="ARBA00004219"/>
    </source>
</evidence>
<evidence type="ECO:0000313" key="6">
    <source>
        <dbReference type="EMBL" id="SUX21950.1"/>
    </source>
</evidence>
<evidence type="ECO:0000313" key="7">
    <source>
        <dbReference type="Proteomes" id="UP000254572"/>
    </source>
</evidence>
<dbReference type="Proteomes" id="UP000254572">
    <property type="component" value="Unassembled WGS sequence"/>
</dbReference>
<proteinExistence type="predicted"/>
<evidence type="ECO:0000256" key="4">
    <source>
        <dbReference type="ARBA" id="ARBA00023026"/>
    </source>
</evidence>
<dbReference type="GO" id="GO:0003824">
    <property type="term" value="F:catalytic activity"/>
    <property type="evidence" value="ECO:0007669"/>
    <property type="project" value="UniProtKB-ARBA"/>
</dbReference>
<evidence type="ECO:0000259" key="5">
    <source>
        <dbReference type="Pfam" id="PF04829"/>
    </source>
</evidence>
<dbReference type="EMBL" id="UFUW01000001">
    <property type="protein sequence ID" value="SUX21950.1"/>
    <property type="molecule type" value="Genomic_DNA"/>
</dbReference>
<evidence type="ECO:0000256" key="3">
    <source>
        <dbReference type="ARBA" id="ARBA00022913"/>
    </source>
</evidence>
<keyword evidence="3" id="KW-1266">Target cell cytoplasm</keyword>
<dbReference type="InterPro" id="IPR006914">
    <property type="entry name" value="VENN_dom"/>
</dbReference>
<name>A0A381E603_9GAMM</name>
<evidence type="ECO:0000256" key="2">
    <source>
        <dbReference type="ARBA" id="ARBA00022656"/>
    </source>
</evidence>
<gene>
    <name evidence="6" type="ORF">NCTC13294_01130</name>
</gene>
<reference evidence="6 7" key="1">
    <citation type="submission" date="2018-06" db="EMBL/GenBank/DDBJ databases">
        <authorList>
            <consortium name="Pathogen Informatics"/>
            <person name="Doyle S."/>
        </authorList>
    </citation>
    <scope>NUCLEOTIDE SEQUENCE [LARGE SCALE GENOMIC DNA]</scope>
    <source>
        <strain evidence="6 7">NCTC13294</strain>
    </source>
</reference>
<keyword evidence="2" id="KW-0800">Toxin</keyword>
<dbReference type="Pfam" id="PF04829">
    <property type="entry name" value="PT-VENN"/>
    <property type="match status" value="1"/>
</dbReference>
<feature type="domain" description="VENN motif-containing" evidence="5">
    <location>
        <begin position="549"/>
        <end position="597"/>
    </location>
</feature>